<dbReference type="PANTHER" id="PTHR39199:SF1">
    <property type="entry name" value="BLR5128 PROTEIN"/>
    <property type="match status" value="1"/>
</dbReference>
<dbReference type="Gene3D" id="3.30.2130.10">
    <property type="entry name" value="VC0802-like"/>
    <property type="match status" value="1"/>
</dbReference>
<dbReference type="SUPFAM" id="SSF55021">
    <property type="entry name" value="ACT-like"/>
    <property type="match status" value="2"/>
</dbReference>
<dbReference type="InterPro" id="IPR045865">
    <property type="entry name" value="ACT-like_dom_sf"/>
</dbReference>
<feature type="domain" description="CASTOR ACT" evidence="2">
    <location>
        <begin position="78"/>
        <end position="133"/>
    </location>
</feature>
<protein>
    <submittedName>
        <fullName evidence="3">ACT domain-containing protein</fullName>
    </submittedName>
</protein>
<organism evidence="3 4">
    <name type="scientific">Marivibrio halodurans</name>
    <dbReference type="NCBI Taxonomy" id="2039722"/>
    <lineage>
        <taxon>Bacteria</taxon>
        <taxon>Pseudomonadati</taxon>
        <taxon>Pseudomonadota</taxon>
        <taxon>Alphaproteobacteria</taxon>
        <taxon>Rhodospirillales</taxon>
        <taxon>Rhodospirillaceae</taxon>
        <taxon>Marivibrio</taxon>
    </lineage>
</organism>
<dbReference type="RefSeq" id="WP_210680182.1">
    <property type="nucleotide sequence ID" value="NZ_JAGMWN010000001.1"/>
</dbReference>
<keyword evidence="4" id="KW-1185">Reference proteome</keyword>
<gene>
    <name evidence="3" type="ORF">KAJ83_01170</name>
</gene>
<dbReference type="InterPro" id="IPR018717">
    <property type="entry name" value="DUF2241"/>
</dbReference>
<evidence type="ECO:0000313" key="4">
    <source>
        <dbReference type="Proteomes" id="UP000672602"/>
    </source>
</evidence>
<dbReference type="Proteomes" id="UP000672602">
    <property type="component" value="Unassembled WGS sequence"/>
</dbReference>
<dbReference type="AlphaFoldDB" id="A0A8J7SJF9"/>
<dbReference type="InterPro" id="IPR027795">
    <property type="entry name" value="CASTOR_ACT_dom"/>
</dbReference>
<comment type="caution">
    <text evidence="3">The sequence shown here is derived from an EMBL/GenBank/DDBJ whole genome shotgun (WGS) entry which is preliminary data.</text>
</comment>
<dbReference type="Pfam" id="PF10000">
    <property type="entry name" value="ACT_3"/>
    <property type="match status" value="1"/>
</dbReference>
<dbReference type="Pfam" id="PF13840">
    <property type="entry name" value="ACT_7"/>
    <property type="match status" value="1"/>
</dbReference>
<evidence type="ECO:0000259" key="1">
    <source>
        <dbReference type="Pfam" id="PF10000"/>
    </source>
</evidence>
<dbReference type="EMBL" id="JAGMWN010000001">
    <property type="protein sequence ID" value="MBP5855603.1"/>
    <property type="molecule type" value="Genomic_DNA"/>
</dbReference>
<sequence>MAPLADGERNLDRLIANMRPVLDPADYRFVLLQDVCKASTLWEHALMLFRESEGITLILPSEMGDMPGAAELPRFRRITLTIHSSLEAVGLTAAISTALTRAGISANVVAAFHHDHVFVPAEDAEAALAILQRLSAEAAG</sequence>
<feature type="domain" description="DUF2241" evidence="1">
    <location>
        <begin position="7"/>
        <end position="62"/>
    </location>
</feature>
<proteinExistence type="predicted"/>
<reference evidence="3" key="1">
    <citation type="submission" date="2021-04" db="EMBL/GenBank/DDBJ databases">
        <authorList>
            <person name="Zhang D.-C."/>
        </authorList>
    </citation>
    <scope>NUCLEOTIDE SEQUENCE</scope>
    <source>
        <strain evidence="3">CGMCC 1.15697</strain>
    </source>
</reference>
<evidence type="ECO:0000313" key="3">
    <source>
        <dbReference type="EMBL" id="MBP5855603.1"/>
    </source>
</evidence>
<name>A0A8J7SJF9_9PROT</name>
<accession>A0A8J7SJF9</accession>
<evidence type="ECO:0000259" key="2">
    <source>
        <dbReference type="Pfam" id="PF13840"/>
    </source>
</evidence>
<dbReference type="PANTHER" id="PTHR39199">
    <property type="entry name" value="BLR5128 PROTEIN"/>
    <property type="match status" value="1"/>
</dbReference>